<feature type="transmembrane region" description="Helical" evidence="1">
    <location>
        <begin position="60"/>
        <end position="78"/>
    </location>
</feature>
<keyword evidence="1" id="KW-1133">Transmembrane helix</keyword>
<keyword evidence="1" id="KW-0812">Transmembrane</keyword>
<evidence type="ECO:0000313" key="2">
    <source>
        <dbReference type="EMBL" id="CDN39531.1"/>
    </source>
</evidence>
<dbReference type="EMBL" id="HG810024">
    <property type="protein sequence ID" value="CDN39531.1"/>
    <property type="molecule type" value="Genomic_DNA"/>
</dbReference>
<evidence type="ECO:0000256" key="1">
    <source>
        <dbReference type="SAM" id="Phobius"/>
    </source>
</evidence>
<organism evidence="2">
    <name type="scientific">Bacillus thuringiensis DB27</name>
    <dbReference type="NCBI Taxonomy" id="1431339"/>
    <lineage>
        <taxon>Bacteria</taxon>
        <taxon>Bacillati</taxon>
        <taxon>Bacillota</taxon>
        <taxon>Bacilli</taxon>
        <taxon>Bacillales</taxon>
        <taxon>Bacillaceae</taxon>
        <taxon>Bacillus</taxon>
        <taxon>Bacillus cereus group</taxon>
    </lineage>
</organism>
<accession>W8YMA2</accession>
<feature type="transmembrane region" description="Helical" evidence="1">
    <location>
        <begin position="7"/>
        <end position="23"/>
    </location>
</feature>
<reference evidence="2" key="1">
    <citation type="submission" date="2014-01" db="EMBL/GenBank/DDBJ databases">
        <title>Draft genome sequence of highly nematicidal Bacillus thuringiensis DB27.</title>
        <authorList>
            <person name="Iatsenko I."/>
            <person name="Pickard D."/>
            <person name="Corton C."/>
            <person name="Dougan G."/>
            <person name="Sommer R.J."/>
        </authorList>
    </citation>
    <scope>NUCLEOTIDE SEQUENCE [LARGE SCALE GENOMIC DNA]</scope>
    <source>
        <strain evidence="2">DB27</strain>
    </source>
</reference>
<name>W8YMA2_BACTU</name>
<proteinExistence type="predicted"/>
<sequence length="83" mass="9848">MYKSNFIAFLLFIISFSCYLVYVTDNPLYLHPVILLSIMLITIVGIILFSDFHDPTDIKYILLIGLFLYLILICYTWHVNKYF</sequence>
<reference evidence="2" key="2">
    <citation type="submission" date="2014-01" db="EMBL/GenBank/DDBJ databases">
        <authorList>
            <person name="Aslett M."/>
        </authorList>
    </citation>
    <scope>NUCLEOTIDE SEQUENCE [LARGE SCALE GENOMIC DNA]</scope>
    <source>
        <strain evidence="2">DB27</strain>
    </source>
</reference>
<dbReference type="PROSITE" id="PS51257">
    <property type="entry name" value="PROKAR_LIPOPROTEIN"/>
    <property type="match status" value="1"/>
</dbReference>
<protein>
    <submittedName>
        <fullName evidence="2">Uncharacterized protein</fullName>
    </submittedName>
</protein>
<dbReference type="AlphaFoldDB" id="W8YMA2"/>
<gene>
    <name evidence="2" type="ORF">BTDB27_p000194</name>
</gene>
<keyword evidence="1" id="KW-0472">Membrane</keyword>
<feature type="transmembrane region" description="Helical" evidence="1">
    <location>
        <begin position="29"/>
        <end position="48"/>
    </location>
</feature>
<dbReference type="HOGENOM" id="CLU_192712_0_0_9"/>
<dbReference type="Proteomes" id="UP000030682">
    <property type="component" value="Unassembled WGS sequence"/>
</dbReference>